<dbReference type="AlphaFoldDB" id="A0A3P6PZQ4"/>
<dbReference type="Proteomes" id="UP000271889">
    <property type="component" value="Unassembled WGS sequence"/>
</dbReference>
<name>A0A3P6PZQ4_CYLGO</name>
<evidence type="ECO:0000313" key="2">
    <source>
        <dbReference type="Proteomes" id="UP000271889"/>
    </source>
</evidence>
<accession>A0A3P6PZQ4</accession>
<dbReference type="EMBL" id="UYRV01000077">
    <property type="protein sequence ID" value="VDK41599.1"/>
    <property type="molecule type" value="Genomic_DNA"/>
</dbReference>
<reference evidence="1 2" key="1">
    <citation type="submission" date="2018-11" db="EMBL/GenBank/DDBJ databases">
        <authorList>
            <consortium name="Pathogen Informatics"/>
        </authorList>
    </citation>
    <scope>NUCLEOTIDE SEQUENCE [LARGE SCALE GENOMIC DNA]</scope>
</reference>
<organism evidence="1 2">
    <name type="scientific">Cylicostephanus goldi</name>
    <name type="common">Nematode worm</name>
    <dbReference type="NCBI Taxonomy" id="71465"/>
    <lineage>
        <taxon>Eukaryota</taxon>
        <taxon>Metazoa</taxon>
        <taxon>Ecdysozoa</taxon>
        <taxon>Nematoda</taxon>
        <taxon>Chromadorea</taxon>
        <taxon>Rhabditida</taxon>
        <taxon>Rhabditina</taxon>
        <taxon>Rhabditomorpha</taxon>
        <taxon>Strongyloidea</taxon>
        <taxon>Strongylidae</taxon>
        <taxon>Cylicostephanus</taxon>
    </lineage>
</organism>
<keyword evidence="2" id="KW-1185">Reference proteome</keyword>
<sequence>MPSRNHNNLSCLISKTSSIYAPTNVYIRPLILSKGSTKYHWKKATAKERLSPVS</sequence>
<protein>
    <submittedName>
        <fullName evidence="1">Uncharacterized protein</fullName>
    </submittedName>
</protein>
<proteinExistence type="predicted"/>
<evidence type="ECO:0000313" key="1">
    <source>
        <dbReference type="EMBL" id="VDK41599.1"/>
    </source>
</evidence>
<gene>
    <name evidence="1" type="ORF">CGOC_LOCUS83</name>
</gene>